<evidence type="ECO:0000313" key="5">
    <source>
        <dbReference type="Proteomes" id="UP000039046"/>
    </source>
</evidence>
<dbReference type="SUPFAM" id="SSF75625">
    <property type="entry name" value="YebC-like"/>
    <property type="match status" value="1"/>
</dbReference>
<dbReference type="InterPro" id="IPR049083">
    <property type="entry name" value="TACO1_YebC_N"/>
</dbReference>
<proteinExistence type="inferred from homology"/>
<evidence type="ECO:0000256" key="1">
    <source>
        <dbReference type="ARBA" id="ARBA00008724"/>
    </source>
</evidence>
<dbReference type="PANTHER" id="PTHR12532">
    <property type="entry name" value="TRANSLATIONAL ACTIVATOR OF CYTOCHROME C OXIDASE 1"/>
    <property type="match status" value="1"/>
</dbReference>
<feature type="domain" description="TACO1/YebC-like second and third" evidence="2">
    <location>
        <begin position="126"/>
        <end position="284"/>
    </location>
</feature>
<feature type="domain" description="TACO1/YebC-like N-terminal" evidence="3">
    <location>
        <begin position="47"/>
        <end position="117"/>
    </location>
</feature>
<dbReference type="STRING" id="1531966.A0A0A1TFT3"/>
<dbReference type="InterPro" id="IPR026564">
    <property type="entry name" value="Transcrip_reg_TACO1-like_dom3"/>
</dbReference>
<dbReference type="HOGENOM" id="CLU_062974_1_2_1"/>
<evidence type="ECO:0008006" key="6">
    <source>
        <dbReference type="Google" id="ProtNLM"/>
    </source>
</evidence>
<keyword evidence="5" id="KW-1185">Reference proteome</keyword>
<organism evidence="4 5">
    <name type="scientific">[Torrubiella] hemipterigena</name>
    <dbReference type="NCBI Taxonomy" id="1531966"/>
    <lineage>
        <taxon>Eukaryota</taxon>
        <taxon>Fungi</taxon>
        <taxon>Dikarya</taxon>
        <taxon>Ascomycota</taxon>
        <taxon>Pezizomycotina</taxon>
        <taxon>Sordariomycetes</taxon>
        <taxon>Hypocreomycetidae</taxon>
        <taxon>Hypocreales</taxon>
        <taxon>Clavicipitaceae</taxon>
        <taxon>Clavicipitaceae incertae sedis</taxon>
        <taxon>'Torrubiella' clade</taxon>
    </lineage>
</organism>
<protein>
    <recommendedName>
        <fullName evidence="6">DUF28 domain-containing protein</fullName>
    </recommendedName>
</protein>
<dbReference type="EMBL" id="CDHN01000002">
    <property type="protein sequence ID" value="CEJ86861.1"/>
    <property type="molecule type" value="Genomic_DNA"/>
</dbReference>
<evidence type="ECO:0000313" key="4">
    <source>
        <dbReference type="EMBL" id="CEJ86861.1"/>
    </source>
</evidence>
<dbReference type="InterPro" id="IPR048300">
    <property type="entry name" value="TACO1_YebC-like_2nd/3rd_dom"/>
</dbReference>
<dbReference type="OrthoDB" id="2017544at2759"/>
<evidence type="ECO:0000259" key="2">
    <source>
        <dbReference type="Pfam" id="PF01709"/>
    </source>
</evidence>
<gene>
    <name evidence="4" type="ORF">VHEMI04227</name>
</gene>
<evidence type="ECO:0000259" key="3">
    <source>
        <dbReference type="Pfam" id="PF20772"/>
    </source>
</evidence>
<dbReference type="InterPro" id="IPR017856">
    <property type="entry name" value="Integrase-like_N"/>
</dbReference>
<sequence length="304" mass="33133">MAANIQRIVSLLPKRQYGPSNLSIPKTICGNCLRSFTTSSTSLAGHNKWSKTKHIKAVTDKKKMSERTAFTKLIALYSKLYGDNIAFNPQLANAISAATKASIPKNLIEAAVARGQGRSTTGAQLEAITFEALMPPSIAIIADVETDNKTRTMHDLKYVVKKAGGISSSSAFYFARRGRSVFKAKDKGPALSDMLDEAIEHDGVEDVEDSPDGGFVMWTEPSVLMAVTEAFSKKFELEIAEADIVWAANEDTKVGLDSDESAEALDTLLGGLKEYPEVKGLYINTHRGSLSQETWDKVERHIDA</sequence>
<name>A0A0A1TFT3_9HYPO</name>
<comment type="similarity">
    <text evidence="1">Belongs to the TACO1 family.</text>
</comment>
<dbReference type="Pfam" id="PF01709">
    <property type="entry name" value="Transcrip_reg"/>
    <property type="match status" value="1"/>
</dbReference>
<dbReference type="PANTHER" id="PTHR12532:SF0">
    <property type="entry name" value="TRANSLATIONAL ACTIVATOR OF CYTOCHROME C OXIDASE 1"/>
    <property type="match status" value="1"/>
</dbReference>
<dbReference type="Gene3D" id="3.30.70.980">
    <property type="match status" value="2"/>
</dbReference>
<dbReference type="Pfam" id="PF20772">
    <property type="entry name" value="TACO1_YebC_N"/>
    <property type="match status" value="1"/>
</dbReference>
<dbReference type="InterPro" id="IPR002876">
    <property type="entry name" value="Transcrip_reg_TACO1-like"/>
</dbReference>
<dbReference type="Proteomes" id="UP000039046">
    <property type="component" value="Unassembled WGS sequence"/>
</dbReference>
<accession>A0A0A1TFT3</accession>
<dbReference type="Gene3D" id="1.10.10.200">
    <property type="match status" value="1"/>
</dbReference>
<reference evidence="4 5" key="1">
    <citation type="journal article" date="2015" name="Genome Announc.">
        <title>Draft Genome Sequence and Gene Annotation of the Entomopathogenic Fungus Verticillium hemipterigenum.</title>
        <authorList>
            <person name="Horn F."/>
            <person name="Habel A."/>
            <person name="Scharf D.H."/>
            <person name="Dworschak J."/>
            <person name="Brakhage A.A."/>
            <person name="Guthke R."/>
            <person name="Hertweck C."/>
            <person name="Linde J."/>
        </authorList>
    </citation>
    <scope>NUCLEOTIDE SEQUENCE [LARGE SCALE GENOMIC DNA]</scope>
</reference>
<dbReference type="InterPro" id="IPR029072">
    <property type="entry name" value="YebC-like"/>
</dbReference>
<dbReference type="AlphaFoldDB" id="A0A0A1TFT3"/>
<dbReference type="GO" id="GO:0005739">
    <property type="term" value="C:mitochondrion"/>
    <property type="evidence" value="ECO:0007669"/>
    <property type="project" value="TreeGrafter"/>
</dbReference>